<keyword evidence="10" id="KW-0406">Ion transport</keyword>
<feature type="transmembrane region" description="Helical" evidence="16">
    <location>
        <begin position="187"/>
        <end position="207"/>
    </location>
</feature>
<accession>V3ZF45</accession>
<dbReference type="InterPro" id="IPR018491">
    <property type="entry name" value="SLC12_C"/>
</dbReference>
<feature type="transmembrane region" description="Helical" evidence="16">
    <location>
        <begin position="512"/>
        <end position="529"/>
    </location>
</feature>
<feature type="transmembrane region" description="Helical" evidence="16">
    <location>
        <begin position="65"/>
        <end position="89"/>
    </location>
</feature>
<evidence type="ECO:0000313" key="20">
    <source>
        <dbReference type="Proteomes" id="UP000030746"/>
    </source>
</evidence>
<evidence type="ECO:0000256" key="1">
    <source>
        <dbReference type="ARBA" id="ARBA00004651"/>
    </source>
</evidence>
<dbReference type="InterPro" id="IPR004842">
    <property type="entry name" value="SLC12A_fam"/>
</dbReference>
<keyword evidence="7" id="KW-0769">Symport</keyword>
<evidence type="ECO:0000256" key="13">
    <source>
        <dbReference type="ARBA" id="ARBA00023214"/>
    </source>
</evidence>
<dbReference type="GO" id="GO:0005886">
    <property type="term" value="C:plasma membrane"/>
    <property type="evidence" value="ECO:0007669"/>
    <property type="project" value="UniProtKB-SubCell"/>
</dbReference>
<evidence type="ECO:0000256" key="12">
    <source>
        <dbReference type="ARBA" id="ARBA00023180"/>
    </source>
</evidence>
<dbReference type="KEGG" id="lgi:LOTGIDRAFT_124442"/>
<keyword evidence="20" id="KW-1185">Reference proteome</keyword>
<dbReference type="CTD" id="20232361"/>
<keyword evidence="12" id="KW-0325">Glycoprotein</keyword>
<keyword evidence="5" id="KW-0597">Phosphoprotein</keyword>
<dbReference type="Pfam" id="PF00324">
    <property type="entry name" value="AA_permease"/>
    <property type="match status" value="2"/>
</dbReference>
<evidence type="ECO:0000256" key="15">
    <source>
        <dbReference type="ARBA" id="ARBA00047825"/>
    </source>
</evidence>
<dbReference type="InterPro" id="IPR004841">
    <property type="entry name" value="AA-permease/SLC12A_dom"/>
</dbReference>
<keyword evidence="13" id="KW-0868">Chloride</keyword>
<keyword evidence="3" id="KW-1003">Cell membrane</keyword>
<evidence type="ECO:0000256" key="14">
    <source>
        <dbReference type="ARBA" id="ARBA00046331"/>
    </source>
</evidence>
<feature type="domain" description="SLC12A transporter C-terminal" evidence="18">
    <location>
        <begin position="607"/>
        <end position="725"/>
    </location>
</feature>
<keyword evidence="9 16" id="KW-1133">Transmembrane helix</keyword>
<dbReference type="RefSeq" id="XP_009059566.1">
    <property type="nucleotide sequence ID" value="XM_009061318.1"/>
</dbReference>
<keyword evidence="11 16" id="KW-0472">Membrane</keyword>
<dbReference type="GeneID" id="20232361"/>
<evidence type="ECO:0008006" key="21">
    <source>
        <dbReference type="Google" id="ProtNLM"/>
    </source>
</evidence>
<dbReference type="GO" id="GO:1990573">
    <property type="term" value="P:potassium ion import across plasma membrane"/>
    <property type="evidence" value="ECO:0007669"/>
    <property type="project" value="TreeGrafter"/>
</dbReference>
<dbReference type="GO" id="GO:0006884">
    <property type="term" value="P:cell volume homeostasis"/>
    <property type="evidence" value="ECO:0007669"/>
    <property type="project" value="TreeGrafter"/>
</dbReference>
<feature type="transmembrane region" description="Helical" evidence="16">
    <location>
        <begin position="117"/>
        <end position="141"/>
    </location>
</feature>
<dbReference type="GO" id="GO:0015379">
    <property type="term" value="F:potassium:chloride symporter activity"/>
    <property type="evidence" value="ECO:0007669"/>
    <property type="project" value="InterPro"/>
</dbReference>
<dbReference type="GO" id="GO:0045202">
    <property type="term" value="C:synapse"/>
    <property type="evidence" value="ECO:0007669"/>
    <property type="project" value="GOC"/>
</dbReference>
<dbReference type="GO" id="GO:0055064">
    <property type="term" value="P:chloride ion homeostasis"/>
    <property type="evidence" value="ECO:0007669"/>
    <property type="project" value="TreeGrafter"/>
</dbReference>
<evidence type="ECO:0000313" key="19">
    <source>
        <dbReference type="EMBL" id="ESO89778.1"/>
    </source>
</evidence>
<evidence type="ECO:0000256" key="16">
    <source>
        <dbReference type="SAM" id="Phobius"/>
    </source>
</evidence>
<keyword evidence="4" id="KW-0633">Potassium transport</keyword>
<evidence type="ECO:0000256" key="4">
    <source>
        <dbReference type="ARBA" id="ARBA00022538"/>
    </source>
</evidence>
<sequence>MYRLKYSLCVLSFEHFIILPADCNLFFQNANLGTILGVYLPCIQNIFGVIYFVRLAWIVGMAGSLEAFTIVLICCFVSLLTSFSMSAIATNGVVTGGGTYFMISRALGPEFGGAVGILFYSGLSISVAMYLIGSVEILLTYMAPMMSLFGDTTVLANQHNNFRVYGSILLFLLGVVVFVGVKFVSKVSTLTLCCVIISIVSIFLGFFTSNTDNSVKLCMLGDRLLSYDKVNVNGVVICSKNESGPIYNNYCHLVNNTMVCDDYFINNPTQMIAGTPGLISGVFFDNLWEKYSVADKIIGTDIPGDRNRGEILTDITTSFMILLAIYFPSITGFEQGANYSGDLADAQRSIPVGTMWAVVSTSIIYLSTVLFFGGTVHGSFLRDKFGESIGGELLISKLAWPSKWLILVGSFQSTVGAGLQALTGAPRLLQAIAKDNVIPFLQIFRVTAKNGEPVRGLVLTLVIAEIGILIARLDYVAPIVTMFFLLCYGFINMACALQTLLRTPHWRPRYSYYHWTLSLLGVSLCLSLMFISSWYYSLAALFLAFAVYKYIEFKGAEKEWGDGMKGLSVAAARYALLRLRGESKHTKNWRQFLILMKPDIALFPAHPQMLKLAAQLKAGKGITLVNTVIEGNFTDKIVESKATMKILNDYIERFGVEGFAEVVCSEDLVQGISHSIQTAGLGKLRHNTVMIGWPSGVTEDPEKSYRFLSILQSVTAADLSLIIMKGTDKYPDVAEKLYGTIDVWWIVHILLNDGGMLLLLAFLLAQNYTWKNCKLRIFTIAQLEDNSVQLKQDLEKYLYQLRIKASVIVVEMNDQDISAYVANRTLQMEQRLELIKNLKPKDSAVKDIALAGRKSAVDVPSRERIQYTHSNINQIKREIKPKNGTKPDEMDVRKMHTAIELNKHIQSLSSTAQLLIVNMPQFPTKTENVENYMTFLELLVEGIDRVLLVRGSGQEVITIYS</sequence>
<dbReference type="Gene3D" id="1.20.1740.10">
    <property type="entry name" value="Amino acid/polyamine transporter I"/>
    <property type="match status" value="1"/>
</dbReference>
<feature type="domain" description="Amino acid permease/ SLC12A" evidence="17">
    <location>
        <begin position="283"/>
        <end position="593"/>
    </location>
</feature>
<feature type="transmembrane region" description="Helical" evidence="16">
    <location>
        <begin position="311"/>
        <end position="330"/>
    </location>
</feature>
<dbReference type="OrthoDB" id="2020542at2759"/>
<evidence type="ECO:0000256" key="9">
    <source>
        <dbReference type="ARBA" id="ARBA00022989"/>
    </source>
</evidence>
<gene>
    <name evidence="19" type="ORF">LOTGIDRAFT_124442</name>
</gene>
<evidence type="ECO:0000256" key="2">
    <source>
        <dbReference type="ARBA" id="ARBA00022448"/>
    </source>
</evidence>
<reference evidence="19 20" key="1">
    <citation type="journal article" date="2013" name="Nature">
        <title>Insights into bilaterian evolution from three spiralian genomes.</title>
        <authorList>
            <person name="Simakov O."/>
            <person name="Marletaz F."/>
            <person name="Cho S.J."/>
            <person name="Edsinger-Gonzales E."/>
            <person name="Havlak P."/>
            <person name="Hellsten U."/>
            <person name="Kuo D.H."/>
            <person name="Larsson T."/>
            <person name="Lv J."/>
            <person name="Arendt D."/>
            <person name="Savage R."/>
            <person name="Osoegawa K."/>
            <person name="de Jong P."/>
            <person name="Grimwood J."/>
            <person name="Chapman J.A."/>
            <person name="Shapiro H."/>
            <person name="Aerts A."/>
            <person name="Otillar R.P."/>
            <person name="Terry A.Y."/>
            <person name="Boore J.L."/>
            <person name="Grigoriev I.V."/>
            <person name="Lindberg D.R."/>
            <person name="Seaver E.C."/>
            <person name="Weisblat D.A."/>
            <person name="Putnam N.H."/>
            <person name="Rokhsar D.S."/>
        </authorList>
    </citation>
    <scope>NUCLEOTIDE SEQUENCE [LARGE SCALE GENOMIC DNA]</scope>
</reference>
<evidence type="ECO:0000259" key="18">
    <source>
        <dbReference type="Pfam" id="PF03522"/>
    </source>
</evidence>
<feature type="transmembrane region" description="Helical" evidence="16">
    <location>
        <begin position="350"/>
        <end position="372"/>
    </location>
</feature>
<dbReference type="Pfam" id="PF03522">
    <property type="entry name" value="SLC12"/>
    <property type="match status" value="2"/>
</dbReference>
<feature type="domain" description="SLC12A transporter C-terminal" evidence="18">
    <location>
        <begin position="738"/>
        <end position="961"/>
    </location>
</feature>
<name>V3ZF45_LOTGI</name>
<dbReference type="PRINTS" id="PR01081">
    <property type="entry name" value="KCLTRNSPORT"/>
</dbReference>
<protein>
    <recommendedName>
        <fullName evidence="21">Solute carrier family 12 member 6</fullName>
    </recommendedName>
</protein>
<proteinExistence type="inferred from homology"/>
<dbReference type="GO" id="GO:0007268">
    <property type="term" value="P:chemical synaptic transmission"/>
    <property type="evidence" value="ECO:0007669"/>
    <property type="project" value="TreeGrafter"/>
</dbReference>
<comment type="subcellular location">
    <subcellularLocation>
        <location evidence="1">Cell membrane</location>
        <topology evidence="1">Multi-pass membrane protein</topology>
    </subcellularLocation>
</comment>
<feature type="transmembrane region" description="Helical" evidence="16">
    <location>
        <begin position="479"/>
        <end position="500"/>
    </location>
</feature>
<evidence type="ECO:0000256" key="6">
    <source>
        <dbReference type="ARBA" id="ARBA00022692"/>
    </source>
</evidence>
<feature type="transmembrane region" description="Helical" evidence="16">
    <location>
        <begin position="743"/>
        <end position="765"/>
    </location>
</feature>
<feature type="domain" description="Amino acid permease/ SLC12A" evidence="17">
    <location>
        <begin position="38"/>
        <end position="210"/>
    </location>
</feature>
<dbReference type="OMA" id="IVEKTNC"/>
<feature type="transmembrane region" description="Helical" evidence="16">
    <location>
        <begin position="162"/>
        <end position="181"/>
    </location>
</feature>
<evidence type="ECO:0000256" key="8">
    <source>
        <dbReference type="ARBA" id="ARBA00022958"/>
    </source>
</evidence>
<dbReference type="PANTHER" id="PTHR11827:SF73">
    <property type="entry name" value="KAZACHOC, ISOFORM G"/>
    <property type="match status" value="1"/>
</dbReference>
<keyword evidence="6 16" id="KW-0812">Transmembrane</keyword>
<dbReference type="HOGENOM" id="CLU_001883_1_2_1"/>
<dbReference type="Proteomes" id="UP000030746">
    <property type="component" value="Unassembled WGS sequence"/>
</dbReference>
<evidence type="ECO:0000256" key="7">
    <source>
        <dbReference type="ARBA" id="ARBA00022847"/>
    </source>
</evidence>
<dbReference type="PANTHER" id="PTHR11827">
    <property type="entry name" value="SOLUTE CARRIER FAMILY 12, CATION COTRANSPORTERS"/>
    <property type="match status" value="1"/>
</dbReference>
<organism evidence="19 20">
    <name type="scientific">Lottia gigantea</name>
    <name type="common">Giant owl limpet</name>
    <dbReference type="NCBI Taxonomy" id="225164"/>
    <lineage>
        <taxon>Eukaryota</taxon>
        <taxon>Metazoa</taxon>
        <taxon>Spiralia</taxon>
        <taxon>Lophotrochozoa</taxon>
        <taxon>Mollusca</taxon>
        <taxon>Gastropoda</taxon>
        <taxon>Patellogastropoda</taxon>
        <taxon>Lottioidea</taxon>
        <taxon>Lottiidae</taxon>
        <taxon>Lottia</taxon>
    </lineage>
</organism>
<comment type="similarity">
    <text evidence="14">Belongs to the SLC12A transporter family. K/Cl co-transporter subfamily.</text>
</comment>
<dbReference type="GO" id="GO:0055075">
    <property type="term" value="P:potassium ion homeostasis"/>
    <property type="evidence" value="ECO:0007669"/>
    <property type="project" value="TreeGrafter"/>
</dbReference>
<evidence type="ECO:0000256" key="3">
    <source>
        <dbReference type="ARBA" id="ARBA00022475"/>
    </source>
</evidence>
<evidence type="ECO:0000256" key="10">
    <source>
        <dbReference type="ARBA" id="ARBA00023065"/>
    </source>
</evidence>
<evidence type="ECO:0000256" key="11">
    <source>
        <dbReference type="ARBA" id="ARBA00023136"/>
    </source>
</evidence>
<keyword evidence="2" id="KW-0813">Transport</keyword>
<dbReference type="InterPro" id="IPR000076">
    <property type="entry name" value="KCL_cotranspt"/>
</dbReference>
<feature type="transmembrane region" description="Helical" evidence="16">
    <location>
        <begin position="33"/>
        <end position="53"/>
    </location>
</feature>
<evidence type="ECO:0000256" key="5">
    <source>
        <dbReference type="ARBA" id="ARBA00022553"/>
    </source>
</evidence>
<keyword evidence="8" id="KW-0630">Potassium</keyword>
<feature type="transmembrane region" description="Helical" evidence="16">
    <location>
        <begin position="454"/>
        <end position="473"/>
    </location>
</feature>
<evidence type="ECO:0000259" key="17">
    <source>
        <dbReference type="Pfam" id="PF00324"/>
    </source>
</evidence>
<comment type="catalytic activity">
    <reaction evidence="15">
        <text>K(+)(in) + chloride(in) = K(+)(out) + chloride(out)</text>
        <dbReference type="Rhea" id="RHEA:72427"/>
        <dbReference type="ChEBI" id="CHEBI:17996"/>
        <dbReference type="ChEBI" id="CHEBI:29103"/>
    </reaction>
</comment>
<dbReference type="EMBL" id="KB202544">
    <property type="protein sequence ID" value="ESO89778.1"/>
    <property type="molecule type" value="Genomic_DNA"/>
</dbReference>
<dbReference type="AlphaFoldDB" id="V3ZF45"/>